<evidence type="ECO:0000256" key="6">
    <source>
        <dbReference type="ARBA" id="ARBA00022989"/>
    </source>
</evidence>
<feature type="transmembrane region" description="Helical" evidence="8">
    <location>
        <begin position="337"/>
        <end position="357"/>
    </location>
</feature>
<dbReference type="PROSITE" id="PS51012">
    <property type="entry name" value="ABC_TM2"/>
    <property type="match status" value="1"/>
</dbReference>
<comment type="subcellular location">
    <subcellularLocation>
        <location evidence="1">Cell membrane</location>
        <topology evidence="1">Multi-pass membrane protein</topology>
    </subcellularLocation>
</comment>
<comment type="similarity">
    <text evidence="2">Belongs to the ABC-2 integral membrane protein family.</text>
</comment>
<keyword evidence="6 8" id="KW-1133">Transmembrane helix</keyword>
<feature type="transmembrane region" description="Helical" evidence="8">
    <location>
        <begin position="220"/>
        <end position="243"/>
    </location>
</feature>
<feature type="transmembrane region" description="Helical" evidence="8">
    <location>
        <begin position="282"/>
        <end position="301"/>
    </location>
</feature>
<dbReference type="PANTHER" id="PTHR30294:SF29">
    <property type="entry name" value="MULTIDRUG ABC TRANSPORTER PERMEASE YBHS-RELATED"/>
    <property type="match status" value="1"/>
</dbReference>
<dbReference type="AlphaFoldDB" id="A0AAW4NKU0"/>
<dbReference type="RefSeq" id="WP_219427723.1">
    <property type="nucleotide sequence ID" value="NZ_JAHXRD010000009.1"/>
</dbReference>
<evidence type="ECO:0000313" key="10">
    <source>
        <dbReference type="EMBL" id="MBW4865643.1"/>
    </source>
</evidence>
<evidence type="ECO:0000256" key="4">
    <source>
        <dbReference type="ARBA" id="ARBA00022475"/>
    </source>
</evidence>
<name>A0AAW4NKU0_9BACT</name>
<dbReference type="GO" id="GO:0005886">
    <property type="term" value="C:plasma membrane"/>
    <property type="evidence" value="ECO:0007669"/>
    <property type="project" value="UniProtKB-SubCell"/>
</dbReference>
<evidence type="ECO:0000256" key="8">
    <source>
        <dbReference type="SAM" id="Phobius"/>
    </source>
</evidence>
<evidence type="ECO:0000256" key="5">
    <source>
        <dbReference type="ARBA" id="ARBA00022692"/>
    </source>
</evidence>
<reference evidence="10" key="1">
    <citation type="submission" date="2021-07" db="EMBL/GenBank/DDBJ databases">
        <title>Genomic diversity and antimicrobial resistance of Prevotella spp. isolated from chronic lung disease airways.</title>
        <authorList>
            <person name="Webb K.A."/>
            <person name="Olagoke O.S."/>
            <person name="Baird T."/>
            <person name="Neill J."/>
            <person name="Pham A."/>
            <person name="Wells T.J."/>
            <person name="Ramsay K.A."/>
            <person name="Bell S.C."/>
            <person name="Sarovich D.S."/>
            <person name="Price E.P."/>
        </authorList>
    </citation>
    <scope>NUCLEOTIDE SEQUENCE</scope>
    <source>
        <strain evidence="10">SCHI0047.S.3</strain>
    </source>
</reference>
<organism evidence="10 11">
    <name type="scientific">Segatella salivae</name>
    <dbReference type="NCBI Taxonomy" id="228604"/>
    <lineage>
        <taxon>Bacteria</taxon>
        <taxon>Pseudomonadati</taxon>
        <taxon>Bacteroidota</taxon>
        <taxon>Bacteroidia</taxon>
        <taxon>Bacteroidales</taxon>
        <taxon>Prevotellaceae</taxon>
        <taxon>Segatella</taxon>
    </lineage>
</organism>
<accession>A0AAW4NKU0</accession>
<keyword evidence="5 8" id="KW-0812">Transmembrane</keyword>
<gene>
    <name evidence="10" type="ORF">KZY68_06385</name>
</gene>
<protein>
    <submittedName>
        <fullName evidence="10">ABC transporter permease</fullName>
    </submittedName>
</protein>
<dbReference type="EMBL" id="JAHXRF010000008">
    <property type="protein sequence ID" value="MBW4865643.1"/>
    <property type="molecule type" value="Genomic_DNA"/>
</dbReference>
<keyword evidence="7 8" id="KW-0472">Membrane</keyword>
<evidence type="ECO:0000256" key="3">
    <source>
        <dbReference type="ARBA" id="ARBA00022448"/>
    </source>
</evidence>
<feature type="transmembrane region" description="Helical" evidence="8">
    <location>
        <begin position="170"/>
        <end position="190"/>
    </location>
</feature>
<evidence type="ECO:0000256" key="7">
    <source>
        <dbReference type="ARBA" id="ARBA00023136"/>
    </source>
</evidence>
<evidence type="ECO:0000259" key="9">
    <source>
        <dbReference type="PROSITE" id="PS51012"/>
    </source>
</evidence>
<proteinExistence type="inferred from homology"/>
<dbReference type="Proteomes" id="UP001196873">
    <property type="component" value="Unassembled WGS sequence"/>
</dbReference>
<dbReference type="GO" id="GO:0140359">
    <property type="term" value="F:ABC-type transporter activity"/>
    <property type="evidence" value="ECO:0007669"/>
    <property type="project" value="InterPro"/>
</dbReference>
<evidence type="ECO:0000256" key="2">
    <source>
        <dbReference type="ARBA" id="ARBA00007783"/>
    </source>
</evidence>
<sequence length="363" mass="40860">MLILYLIKKEFLQMNRNHFLKVLALVYPVAVMCVFPWVMRMDVKNVAVVVVDNDHSTLSQQMVHRIEASHYFVFKGQKTSYTDALSAVERCEADVIVEVPAHFERNKTRGEHPQIQIAVNAVNGSKGMLGASYMNQIVTASVAPEGLLTTLSQRVSTLYLYNKHLDSKRLMIPSLFGILLMIICGALPALNIVAEKEAGTIEAINVTPVSKFTFIMAKLIPYWLLGMLIMTICIVLTRFLYGFSCVGSLFWVYLLALLLSFCFSGLGLVISNYNDTMQQAMFVLWFFLLICLLMSGLLTPARSMPHWAYLTTYINPVAYFIDGVRTIYVRGGGFMSILPQLIGLSLLSVFADTWAVLSYRKNR</sequence>
<dbReference type="InterPro" id="IPR047817">
    <property type="entry name" value="ABC2_TM_bact-type"/>
</dbReference>
<evidence type="ECO:0000256" key="1">
    <source>
        <dbReference type="ARBA" id="ARBA00004651"/>
    </source>
</evidence>
<dbReference type="InterPro" id="IPR051449">
    <property type="entry name" value="ABC-2_transporter_component"/>
</dbReference>
<dbReference type="Pfam" id="PF12698">
    <property type="entry name" value="ABC2_membrane_3"/>
    <property type="match status" value="1"/>
</dbReference>
<comment type="caution">
    <text evidence="10">The sequence shown here is derived from an EMBL/GenBank/DDBJ whole genome shotgun (WGS) entry which is preliminary data.</text>
</comment>
<feature type="domain" description="ABC transmembrane type-2" evidence="9">
    <location>
        <begin position="135"/>
        <end position="362"/>
    </location>
</feature>
<dbReference type="InterPro" id="IPR013525">
    <property type="entry name" value="ABC2_TM"/>
</dbReference>
<keyword evidence="4" id="KW-1003">Cell membrane</keyword>
<feature type="transmembrane region" description="Helical" evidence="8">
    <location>
        <begin position="20"/>
        <end position="39"/>
    </location>
</feature>
<keyword evidence="3" id="KW-0813">Transport</keyword>
<evidence type="ECO:0000313" key="11">
    <source>
        <dbReference type="Proteomes" id="UP001196873"/>
    </source>
</evidence>
<dbReference type="PANTHER" id="PTHR30294">
    <property type="entry name" value="MEMBRANE COMPONENT OF ABC TRANSPORTER YHHJ-RELATED"/>
    <property type="match status" value="1"/>
</dbReference>
<feature type="transmembrane region" description="Helical" evidence="8">
    <location>
        <begin position="249"/>
        <end position="270"/>
    </location>
</feature>